<feature type="transmembrane region" description="Helical" evidence="7">
    <location>
        <begin position="104"/>
        <end position="127"/>
    </location>
</feature>
<comment type="subcellular location">
    <subcellularLocation>
        <location evidence="1">Membrane</location>
        <topology evidence="1">Multi-pass membrane protein</topology>
    </subcellularLocation>
</comment>
<feature type="transmembrane region" description="Helical" evidence="7">
    <location>
        <begin position="215"/>
        <end position="237"/>
    </location>
</feature>
<dbReference type="InterPro" id="IPR036259">
    <property type="entry name" value="MFS_trans_sf"/>
</dbReference>
<feature type="transmembrane region" description="Helical" evidence="7">
    <location>
        <begin position="71"/>
        <end position="92"/>
    </location>
</feature>
<dbReference type="OrthoDB" id="28755at2759"/>
<evidence type="ECO:0000256" key="6">
    <source>
        <dbReference type="SAM" id="MobiDB-lite"/>
    </source>
</evidence>
<feature type="transmembrane region" description="Helical" evidence="7">
    <location>
        <begin position="396"/>
        <end position="426"/>
    </location>
</feature>
<evidence type="ECO:0008006" key="10">
    <source>
        <dbReference type="Google" id="ProtNLM"/>
    </source>
</evidence>
<dbReference type="GO" id="GO:0005886">
    <property type="term" value="C:plasma membrane"/>
    <property type="evidence" value="ECO:0007669"/>
    <property type="project" value="TreeGrafter"/>
</dbReference>
<sequence length="688" mass="75445">MTGVFDLPLLEETDAQGHQKFRGASRIIGPQWLHLPTLTIGLLGVQIIWSVEMSYATPYFISLGLSKSKIAIVYIAGAMSGLVVQPLIGALADNCTSRFGRRRPYMMVGTIVCASVMLLFGFTRWFAGIFTGWNNPSNNLLTAWLAVLALCLVEFSVNSVLVVDRALLVDILPPTSQPLGHAWSARMMAIGAVVGFFAGNVDLTKTFPFFGKSQVQTLCVVASFLLFGSHLVTAVLVKERILLPNPDVTGKSTGRSFTQELKDLWSNLLILPRVIRQICFIQFFSWLGWSLVLAYTSIYIGDIYKRSSPVPDTAEARASLDAEAARSGSRALFWSSVVWLISIFVLPVFVTDSASSAGSEQKPNLHLGCDSGDTWWIRLKKLARVPRWMRIDMASLWALSHLVFAVCMFATFFTGSVTGATLMITVTGFPRAVSKWAPFSLLATAILTETSDNDITAVQLSDMWVCPRRIDSGDLDVGAGAEERKAFLLDDALDGDDGNEAEPERREECRRALSSDSNTQVNGARSMNNGDMHQVVSGMSENGMTREVASSGGDLSARAGIILGIHTIFIIVPQLLATGFSSLIFAIFDPKDTDMSQRYHGPVYAPTINGTDMKLVPNSTEPLARFTRSVLLRWLATRQDMSKWTEDDGNATVYEGSNSVVYIFRIAGVTAMVAALLSWRLAQELRHK</sequence>
<feature type="transmembrane region" description="Helical" evidence="7">
    <location>
        <begin position="274"/>
        <end position="298"/>
    </location>
</feature>
<reference evidence="8" key="1">
    <citation type="submission" date="2020-11" db="EMBL/GenBank/DDBJ databases">
        <authorList>
            <consortium name="DOE Joint Genome Institute"/>
            <person name="Ahrendt S."/>
            <person name="Riley R."/>
            <person name="Andreopoulos W."/>
            <person name="Labutti K."/>
            <person name="Pangilinan J."/>
            <person name="Ruiz-Duenas F.J."/>
            <person name="Barrasa J.M."/>
            <person name="Sanchez-Garcia M."/>
            <person name="Camarero S."/>
            <person name="Miyauchi S."/>
            <person name="Serrano A."/>
            <person name="Linde D."/>
            <person name="Babiker R."/>
            <person name="Drula E."/>
            <person name="Ayuso-Fernandez I."/>
            <person name="Pacheco R."/>
            <person name="Padilla G."/>
            <person name="Ferreira P."/>
            <person name="Barriuso J."/>
            <person name="Kellner H."/>
            <person name="Castanera R."/>
            <person name="Alfaro M."/>
            <person name="Ramirez L."/>
            <person name="Pisabarro A.G."/>
            <person name="Kuo A."/>
            <person name="Tritt A."/>
            <person name="Lipzen A."/>
            <person name="He G."/>
            <person name="Yan M."/>
            <person name="Ng V."/>
            <person name="Cullen D."/>
            <person name="Martin F."/>
            <person name="Rosso M.-N."/>
            <person name="Henrissat B."/>
            <person name="Hibbett D."/>
            <person name="Martinez A.T."/>
            <person name="Grigoriev I.V."/>
        </authorList>
    </citation>
    <scope>NUCLEOTIDE SEQUENCE</scope>
    <source>
        <strain evidence="8">MF-IS2</strain>
    </source>
</reference>
<accession>A0A9P5X0L4</accession>
<evidence type="ECO:0000256" key="3">
    <source>
        <dbReference type="ARBA" id="ARBA00022692"/>
    </source>
</evidence>
<dbReference type="Gene3D" id="1.20.1250.20">
    <property type="entry name" value="MFS general substrate transporter like domains"/>
    <property type="match status" value="1"/>
</dbReference>
<dbReference type="AlphaFoldDB" id="A0A9P5X0L4"/>
<evidence type="ECO:0000256" key="5">
    <source>
        <dbReference type="ARBA" id="ARBA00023136"/>
    </source>
</evidence>
<evidence type="ECO:0000256" key="4">
    <source>
        <dbReference type="ARBA" id="ARBA00022989"/>
    </source>
</evidence>
<keyword evidence="2" id="KW-0813">Transport</keyword>
<feature type="transmembrane region" description="Helical" evidence="7">
    <location>
        <begin position="662"/>
        <end position="682"/>
    </location>
</feature>
<evidence type="ECO:0000313" key="9">
    <source>
        <dbReference type="Proteomes" id="UP000807342"/>
    </source>
</evidence>
<keyword evidence="4 7" id="KW-1133">Transmembrane helix</keyword>
<feature type="transmembrane region" description="Helical" evidence="7">
    <location>
        <begin position="183"/>
        <end position="203"/>
    </location>
</feature>
<keyword evidence="5 7" id="KW-0472">Membrane</keyword>
<evidence type="ECO:0000256" key="1">
    <source>
        <dbReference type="ARBA" id="ARBA00004141"/>
    </source>
</evidence>
<dbReference type="PANTHER" id="PTHR19432:SF91">
    <property type="entry name" value="GENERAL ALPHA-GLUCOSIDE PERMEASE"/>
    <property type="match status" value="1"/>
</dbReference>
<evidence type="ECO:0000313" key="8">
    <source>
        <dbReference type="EMBL" id="KAF9441266.1"/>
    </source>
</evidence>
<comment type="caution">
    <text evidence="8">The sequence shown here is derived from an EMBL/GenBank/DDBJ whole genome shotgun (WGS) entry which is preliminary data.</text>
</comment>
<feature type="transmembrane region" description="Helical" evidence="7">
    <location>
        <begin position="331"/>
        <end position="350"/>
    </location>
</feature>
<dbReference type="SUPFAM" id="SSF103473">
    <property type="entry name" value="MFS general substrate transporter"/>
    <property type="match status" value="1"/>
</dbReference>
<proteinExistence type="predicted"/>
<feature type="compositionally biased region" description="Basic and acidic residues" evidence="6">
    <location>
        <begin position="502"/>
        <end position="513"/>
    </location>
</feature>
<evidence type="ECO:0000256" key="7">
    <source>
        <dbReference type="SAM" id="Phobius"/>
    </source>
</evidence>
<feature type="compositionally biased region" description="Polar residues" evidence="6">
    <location>
        <begin position="514"/>
        <end position="529"/>
    </location>
</feature>
<dbReference type="Proteomes" id="UP000807342">
    <property type="component" value="Unassembled WGS sequence"/>
</dbReference>
<dbReference type="GO" id="GO:0008506">
    <property type="term" value="F:sucrose:proton symporter activity"/>
    <property type="evidence" value="ECO:0007669"/>
    <property type="project" value="TreeGrafter"/>
</dbReference>
<keyword evidence="9" id="KW-1185">Reference proteome</keyword>
<feature type="transmembrane region" description="Helical" evidence="7">
    <location>
        <begin position="32"/>
        <end position="51"/>
    </location>
</feature>
<protein>
    <recommendedName>
        <fullName evidence="10">MFS general substrate transporter</fullName>
    </recommendedName>
</protein>
<dbReference type="EMBL" id="MU151984">
    <property type="protein sequence ID" value="KAF9441266.1"/>
    <property type="molecule type" value="Genomic_DNA"/>
</dbReference>
<feature type="transmembrane region" description="Helical" evidence="7">
    <location>
        <begin position="139"/>
        <end position="163"/>
    </location>
</feature>
<keyword evidence="3 7" id="KW-0812">Transmembrane</keyword>
<dbReference type="Pfam" id="PF13347">
    <property type="entry name" value="MFS_2"/>
    <property type="match status" value="1"/>
</dbReference>
<dbReference type="PANTHER" id="PTHR19432">
    <property type="entry name" value="SUGAR TRANSPORTER"/>
    <property type="match status" value="1"/>
</dbReference>
<gene>
    <name evidence="8" type="ORF">P691DRAFT_779866</name>
</gene>
<feature type="transmembrane region" description="Helical" evidence="7">
    <location>
        <begin position="561"/>
        <end position="588"/>
    </location>
</feature>
<organism evidence="8 9">
    <name type="scientific">Macrolepiota fuliginosa MF-IS2</name>
    <dbReference type="NCBI Taxonomy" id="1400762"/>
    <lineage>
        <taxon>Eukaryota</taxon>
        <taxon>Fungi</taxon>
        <taxon>Dikarya</taxon>
        <taxon>Basidiomycota</taxon>
        <taxon>Agaricomycotina</taxon>
        <taxon>Agaricomycetes</taxon>
        <taxon>Agaricomycetidae</taxon>
        <taxon>Agaricales</taxon>
        <taxon>Agaricineae</taxon>
        <taxon>Agaricaceae</taxon>
        <taxon>Macrolepiota</taxon>
    </lineage>
</organism>
<feature type="region of interest" description="Disordered" evidence="6">
    <location>
        <begin position="493"/>
        <end position="529"/>
    </location>
</feature>
<name>A0A9P5X0L4_9AGAR</name>
<evidence type="ECO:0000256" key="2">
    <source>
        <dbReference type="ARBA" id="ARBA00022448"/>
    </source>
</evidence>